<proteinExistence type="predicted"/>
<dbReference type="InterPro" id="IPR051433">
    <property type="entry name" value="CIBP"/>
</dbReference>
<dbReference type="PANTHER" id="PTHR45791">
    <property type="entry name" value="CALCIUM AND INTEGRIN BINDING FAMILY MEMBER 2"/>
    <property type="match status" value="1"/>
</dbReference>
<dbReference type="PANTHER" id="PTHR45791:SF6">
    <property type="entry name" value="CALCIUM AND INTEGRIN BINDING FAMILY MEMBER 2"/>
    <property type="match status" value="1"/>
</dbReference>
<gene>
    <name evidence="12" type="ORF">PMEA_00028376</name>
</gene>
<dbReference type="SMART" id="SM00054">
    <property type="entry name" value="EFh"/>
    <property type="match status" value="3"/>
</dbReference>
<evidence type="ECO:0000313" key="12">
    <source>
        <dbReference type="EMBL" id="CAH3041771.1"/>
    </source>
</evidence>
<evidence type="ECO:0000256" key="1">
    <source>
        <dbReference type="ARBA" id="ARBA00022723"/>
    </source>
</evidence>
<keyword evidence="8" id="KW-0175">Coiled coil</keyword>
<organism evidence="12 13">
    <name type="scientific">Pocillopora meandrina</name>
    <dbReference type="NCBI Taxonomy" id="46732"/>
    <lineage>
        <taxon>Eukaryota</taxon>
        <taxon>Metazoa</taxon>
        <taxon>Cnidaria</taxon>
        <taxon>Anthozoa</taxon>
        <taxon>Hexacorallia</taxon>
        <taxon>Scleractinia</taxon>
        <taxon>Astrocoeniina</taxon>
        <taxon>Pocilloporidae</taxon>
        <taxon>Pocillopora</taxon>
    </lineage>
</organism>
<dbReference type="InterPro" id="IPR002048">
    <property type="entry name" value="EF_hand_dom"/>
</dbReference>
<evidence type="ECO:0000256" key="3">
    <source>
        <dbReference type="ARBA" id="ARBA00022837"/>
    </source>
</evidence>
<dbReference type="FunFam" id="1.10.238.10:FF:000079">
    <property type="entry name" value="Calcium and integrin-binding family member 2"/>
    <property type="match status" value="1"/>
</dbReference>
<dbReference type="EMBL" id="CALNXJ010000006">
    <property type="protein sequence ID" value="CAH3041771.1"/>
    <property type="molecule type" value="Genomic_DNA"/>
</dbReference>
<comment type="caution">
    <text evidence="12">The sequence shown here is derived from an EMBL/GenBank/DDBJ whole genome shotgun (WGS) entry which is preliminary data.</text>
</comment>
<dbReference type="PROSITE" id="PS00018">
    <property type="entry name" value="EF_HAND_1"/>
    <property type="match status" value="2"/>
</dbReference>
<keyword evidence="1" id="KW-0479">Metal-binding</keyword>
<evidence type="ECO:0000256" key="4">
    <source>
        <dbReference type="ARBA" id="ARBA00022842"/>
    </source>
</evidence>
<evidence type="ECO:0000313" key="13">
    <source>
        <dbReference type="Proteomes" id="UP001159428"/>
    </source>
</evidence>
<feature type="region of interest" description="Disordered" evidence="9">
    <location>
        <begin position="75"/>
        <end position="95"/>
    </location>
</feature>
<dbReference type="SUPFAM" id="SSF47473">
    <property type="entry name" value="EF-hand"/>
    <property type="match status" value="1"/>
</dbReference>
<evidence type="ECO:0000259" key="10">
    <source>
        <dbReference type="PROSITE" id="PS50217"/>
    </source>
</evidence>
<dbReference type="AlphaFoldDB" id="A0AAU9W201"/>
<keyword evidence="7" id="KW-0804">Transcription</keyword>
<dbReference type="CDD" id="cd00051">
    <property type="entry name" value="EFh"/>
    <property type="match status" value="1"/>
</dbReference>
<keyword evidence="2" id="KW-0677">Repeat</keyword>
<evidence type="ECO:0000256" key="2">
    <source>
        <dbReference type="ARBA" id="ARBA00022737"/>
    </source>
</evidence>
<dbReference type="PROSITE" id="PS50217">
    <property type="entry name" value="BZIP"/>
    <property type="match status" value="1"/>
</dbReference>
<name>A0AAU9W201_9CNID</name>
<feature type="domain" description="BZIP" evidence="10">
    <location>
        <begin position="141"/>
        <end position="204"/>
    </location>
</feature>
<dbReference type="InterPro" id="IPR008917">
    <property type="entry name" value="TF_DNA-bd_sf"/>
</dbReference>
<evidence type="ECO:0000256" key="6">
    <source>
        <dbReference type="ARBA" id="ARBA00023125"/>
    </source>
</evidence>
<dbReference type="GO" id="GO:0003700">
    <property type="term" value="F:DNA-binding transcription factor activity"/>
    <property type="evidence" value="ECO:0007669"/>
    <property type="project" value="InterPro"/>
</dbReference>
<protein>
    <submittedName>
        <fullName evidence="12">Uncharacterized protein</fullName>
    </submittedName>
</protein>
<dbReference type="GO" id="GO:0055074">
    <property type="term" value="P:calcium ion homeostasis"/>
    <property type="evidence" value="ECO:0007669"/>
    <property type="project" value="TreeGrafter"/>
</dbReference>
<evidence type="ECO:0000256" key="8">
    <source>
        <dbReference type="SAM" id="Coils"/>
    </source>
</evidence>
<evidence type="ECO:0000259" key="11">
    <source>
        <dbReference type="PROSITE" id="PS50222"/>
    </source>
</evidence>
<dbReference type="Pfam" id="PF13499">
    <property type="entry name" value="EF-hand_7"/>
    <property type="match status" value="1"/>
</dbReference>
<keyword evidence="3" id="KW-0106">Calcium</keyword>
<dbReference type="SMART" id="SM00338">
    <property type="entry name" value="BRLZ"/>
    <property type="match status" value="1"/>
</dbReference>
<dbReference type="PROSITE" id="PS50222">
    <property type="entry name" value="EF_HAND_2"/>
    <property type="match status" value="3"/>
</dbReference>
<dbReference type="GO" id="GO:0000287">
    <property type="term" value="F:magnesium ion binding"/>
    <property type="evidence" value="ECO:0007669"/>
    <property type="project" value="TreeGrafter"/>
</dbReference>
<feature type="coiled-coil region" evidence="8">
    <location>
        <begin position="166"/>
        <end position="200"/>
    </location>
</feature>
<dbReference type="GO" id="GO:0005509">
    <property type="term" value="F:calcium ion binding"/>
    <property type="evidence" value="ECO:0007669"/>
    <property type="project" value="InterPro"/>
</dbReference>
<dbReference type="Gene3D" id="1.20.5.170">
    <property type="match status" value="1"/>
</dbReference>
<feature type="compositionally biased region" description="Low complexity" evidence="9">
    <location>
        <begin position="80"/>
        <end position="95"/>
    </location>
</feature>
<dbReference type="Pfam" id="PF03131">
    <property type="entry name" value="bZIP_Maf"/>
    <property type="match status" value="1"/>
</dbReference>
<sequence>MMPTNDSNDISKLSFTGDSLLSDLDLSNLEQIQPFWFIPAEGKEEPAQSVPDTTLDLDEMPAWLSETYSSRNFPEDDVASEISNPSPSPSECSSTSTGYFFSTEMSAKEALFTEKELRELSVKEINNLLRSRGLSKEEIARVKQRRRTLKNRGYAQHSRMRRIETKNNLEVERDSLQKELEGLKQQVATALRERDFFKNKYVKLLSHVTKLPGKDCTYFNRADILRIHRRYRDLNTDLIPDDFTELDVQPKLKYKFLQQLPELKENPFRRRICEVFSPNGDGSLTFDDFLNMMSVLSESAPIELKAKYAFRIFDFDQDDYLGKEDLKQTLRAITAKELTDEEMEFVSDELLKEADIDEDGFLSYSEFENVIARSPEFMKHFRVAFIEMLLGKTPQEAEENERKLFRFRQRVMAVRLEARQERRVNKGCNQIQPDDARDPEE</sequence>
<keyword evidence="5" id="KW-0805">Transcription regulation</keyword>
<evidence type="ECO:0000256" key="5">
    <source>
        <dbReference type="ARBA" id="ARBA00023015"/>
    </source>
</evidence>
<reference evidence="12 13" key="1">
    <citation type="submission" date="2022-05" db="EMBL/GenBank/DDBJ databases">
        <authorList>
            <consortium name="Genoscope - CEA"/>
            <person name="William W."/>
        </authorList>
    </citation>
    <scope>NUCLEOTIDE SEQUENCE [LARGE SCALE GENOMIC DNA]</scope>
</reference>
<evidence type="ECO:0000256" key="9">
    <source>
        <dbReference type="SAM" id="MobiDB-lite"/>
    </source>
</evidence>
<feature type="non-terminal residue" evidence="12">
    <location>
        <position position="441"/>
    </location>
</feature>
<dbReference type="SUPFAM" id="SSF47454">
    <property type="entry name" value="A DNA-binding domain in eukaryotic transcription factors"/>
    <property type="match status" value="1"/>
</dbReference>
<dbReference type="InterPro" id="IPR011992">
    <property type="entry name" value="EF-hand-dom_pair"/>
</dbReference>
<dbReference type="Proteomes" id="UP001159428">
    <property type="component" value="Unassembled WGS sequence"/>
</dbReference>
<dbReference type="GO" id="GO:0003677">
    <property type="term" value="F:DNA binding"/>
    <property type="evidence" value="ECO:0007669"/>
    <property type="project" value="UniProtKB-KW"/>
</dbReference>
<feature type="domain" description="EF-hand" evidence="11">
    <location>
        <begin position="342"/>
        <end position="377"/>
    </location>
</feature>
<dbReference type="InterPro" id="IPR004827">
    <property type="entry name" value="bZIP"/>
</dbReference>
<dbReference type="InterPro" id="IPR018247">
    <property type="entry name" value="EF_Hand_1_Ca_BS"/>
</dbReference>
<accession>A0AAU9W201</accession>
<keyword evidence="6" id="KW-0238">DNA-binding</keyword>
<keyword evidence="4" id="KW-0460">Magnesium</keyword>
<dbReference type="Gene3D" id="1.10.238.10">
    <property type="entry name" value="EF-hand"/>
    <property type="match status" value="2"/>
</dbReference>
<evidence type="ECO:0000256" key="7">
    <source>
        <dbReference type="ARBA" id="ARBA00023163"/>
    </source>
</evidence>
<feature type="domain" description="EF-hand" evidence="11">
    <location>
        <begin position="301"/>
        <end position="336"/>
    </location>
</feature>
<keyword evidence="13" id="KW-1185">Reference proteome</keyword>
<dbReference type="InterPro" id="IPR004826">
    <property type="entry name" value="bZIP_Maf"/>
</dbReference>
<feature type="domain" description="EF-hand" evidence="11">
    <location>
        <begin position="264"/>
        <end position="299"/>
    </location>
</feature>